<reference evidence="1 2" key="1">
    <citation type="journal article" date="2020" name="Nature">
        <title>Six reference-quality genomes reveal evolution of bat adaptations.</title>
        <authorList>
            <person name="Jebb D."/>
            <person name="Huang Z."/>
            <person name="Pippel M."/>
            <person name="Hughes G.M."/>
            <person name="Lavrichenko K."/>
            <person name="Devanna P."/>
            <person name="Winkler S."/>
            <person name="Jermiin L.S."/>
            <person name="Skirmuntt E.C."/>
            <person name="Katzourakis A."/>
            <person name="Burkitt-Gray L."/>
            <person name="Ray D.A."/>
            <person name="Sullivan K.A.M."/>
            <person name="Roscito J.G."/>
            <person name="Kirilenko B.M."/>
            <person name="Davalos L.M."/>
            <person name="Corthals A.P."/>
            <person name="Power M.L."/>
            <person name="Jones G."/>
            <person name="Ransome R.D."/>
            <person name="Dechmann D.K.N."/>
            <person name="Locatelli A.G."/>
            <person name="Puechmaille S.J."/>
            <person name="Fedrigo O."/>
            <person name="Jarvis E.D."/>
            <person name="Hiller M."/>
            <person name="Vernes S.C."/>
            <person name="Myers E.W."/>
            <person name="Teeling E.C."/>
        </authorList>
    </citation>
    <scope>NUCLEOTIDE SEQUENCE [LARGE SCALE GENOMIC DNA]</scope>
    <source>
        <strain evidence="1">MRouAeg1</strain>
        <tissue evidence="1">Muscle</tissue>
    </source>
</reference>
<gene>
    <name evidence="1" type="ORF">HJG63_008585</name>
</gene>
<proteinExistence type="predicted"/>
<dbReference type="Proteomes" id="UP000593571">
    <property type="component" value="Unassembled WGS sequence"/>
</dbReference>
<organism evidence="1 2">
    <name type="scientific">Rousettus aegyptiacus</name>
    <name type="common">Egyptian fruit bat</name>
    <name type="synonym">Pteropus aegyptiacus</name>
    <dbReference type="NCBI Taxonomy" id="9407"/>
    <lineage>
        <taxon>Eukaryota</taxon>
        <taxon>Metazoa</taxon>
        <taxon>Chordata</taxon>
        <taxon>Craniata</taxon>
        <taxon>Vertebrata</taxon>
        <taxon>Euteleostomi</taxon>
        <taxon>Mammalia</taxon>
        <taxon>Eutheria</taxon>
        <taxon>Laurasiatheria</taxon>
        <taxon>Chiroptera</taxon>
        <taxon>Yinpterochiroptera</taxon>
        <taxon>Pteropodoidea</taxon>
        <taxon>Pteropodidae</taxon>
        <taxon>Rousettinae</taxon>
        <taxon>Rousettus</taxon>
    </lineage>
</organism>
<name>A0A7J8DIE8_ROUAE</name>
<dbReference type="EMBL" id="JACASE010000012">
    <property type="protein sequence ID" value="KAF6422779.1"/>
    <property type="molecule type" value="Genomic_DNA"/>
</dbReference>
<evidence type="ECO:0000313" key="1">
    <source>
        <dbReference type="EMBL" id="KAF6422779.1"/>
    </source>
</evidence>
<evidence type="ECO:0000313" key="2">
    <source>
        <dbReference type="Proteomes" id="UP000593571"/>
    </source>
</evidence>
<accession>A0A7J8DIE8</accession>
<comment type="caution">
    <text evidence="1">The sequence shown here is derived from an EMBL/GenBank/DDBJ whole genome shotgun (WGS) entry which is preliminary data.</text>
</comment>
<dbReference type="AlphaFoldDB" id="A0A7J8DIE8"/>
<sequence>MCLQLLAATAITSAPLSCSELGILATLPPPNFYLCRLIIFLSSCSASVYLDLRQLCLLFALCFCHNFDVVARGMNKASIIYAIPALPSPIVLISSECWLSAPANQELYSSSGWQSHSRNIVQGMSNVDNPFMLAPQTASLVTQVLSKFILSFFLMGTE</sequence>
<keyword evidence="2" id="KW-1185">Reference proteome</keyword>
<protein>
    <submittedName>
        <fullName evidence="1">Uncharacterized protein</fullName>
    </submittedName>
</protein>